<evidence type="ECO:0000256" key="13">
    <source>
        <dbReference type="ARBA" id="ARBA00023136"/>
    </source>
</evidence>
<dbReference type="OMA" id="ATMPIFN"/>
<comment type="similarity">
    <text evidence="3">Belongs to the steroid 5-alpha reductase family.</text>
</comment>
<keyword evidence="20" id="KW-1185">Reference proteome</keyword>
<comment type="subcellular location">
    <subcellularLocation>
        <location evidence="1">Endoplasmic reticulum membrane</location>
        <topology evidence="1">Multi-pass membrane protein</topology>
    </subcellularLocation>
</comment>
<dbReference type="PANTHER" id="PTHR10556">
    <property type="entry name" value="3-OXO-5-ALPHA-STEROID 4-DEHYDROGENASE"/>
    <property type="match status" value="1"/>
</dbReference>
<keyword evidence="5" id="KW-0444">Lipid biosynthesis</keyword>
<keyword evidence="14" id="KW-0275">Fatty acid biosynthesis</keyword>
<evidence type="ECO:0000256" key="17">
    <source>
        <dbReference type="SAM" id="Phobius"/>
    </source>
</evidence>
<evidence type="ECO:0000256" key="2">
    <source>
        <dbReference type="ARBA" id="ARBA00005194"/>
    </source>
</evidence>
<evidence type="ECO:0000313" key="20">
    <source>
        <dbReference type="Proteomes" id="UP000054771"/>
    </source>
</evidence>
<evidence type="ECO:0000256" key="6">
    <source>
        <dbReference type="ARBA" id="ARBA00022692"/>
    </source>
</evidence>
<comment type="pathway">
    <text evidence="2">Lipid metabolism; fatty acid biosynthesis.</text>
</comment>
<dbReference type="Gene3D" id="1.20.120.1630">
    <property type="match status" value="1"/>
</dbReference>
<evidence type="ECO:0000256" key="5">
    <source>
        <dbReference type="ARBA" id="ARBA00022516"/>
    </source>
</evidence>
<dbReference type="GO" id="GO:0042761">
    <property type="term" value="P:very long-chain fatty acid biosynthetic process"/>
    <property type="evidence" value="ECO:0007669"/>
    <property type="project" value="TreeGrafter"/>
</dbReference>
<dbReference type="PANTHER" id="PTHR10556:SF28">
    <property type="entry name" value="VERY-LONG-CHAIN ENOYL-COA REDUCTASE"/>
    <property type="match status" value="1"/>
</dbReference>
<keyword evidence="13 17" id="KW-0472">Membrane</keyword>
<dbReference type="EC" id="1.3.1.93" evidence="4"/>
<evidence type="ECO:0000259" key="18">
    <source>
        <dbReference type="Pfam" id="PF02544"/>
    </source>
</evidence>
<keyword evidence="11" id="KW-0560">Oxidoreductase</keyword>
<dbReference type="FunFam" id="1.20.120.1630:FF:000010">
    <property type="entry name" value="Steroid alpha reductase family protein"/>
    <property type="match status" value="1"/>
</dbReference>
<comment type="function">
    <text evidence="16">Catalyzes the last of the four reactions of the long-chain fatty acids elongation cycle. This endoplasmic reticulum-bound enzymatic process, allows the addition of 2 carbons to the chain of long- and very long-chain fatty acids/VLCFAs per cycle. This enzyme reduces the trans-2,3-enoyl-CoA fatty acid intermediate to an acyl-CoA that can be further elongated by entering a new cycle of elongation. Thereby, it participates in the production of VLCFAs of different chain lengths that are involved in multiple biological processes as precursors of membrane lipids and lipid mediators.</text>
</comment>
<accession>A0A0U4Z6N6</accession>
<keyword evidence="7" id="KW-0256">Endoplasmic reticulum</keyword>
<keyword evidence="8" id="KW-0276">Fatty acid metabolism</keyword>
<dbReference type="InterPro" id="IPR039357">
    <property type="entry name" value="SRD5A/TECR"/>
</dbReference>
<evidence type="ECO:0000256" key="16">
    <source>
        <dbReference type="ARBA" id="ARBA00058640"/>
    </source>
</evidence>
<keyword evidence="12" id="KW-0443">Lipid metabolism</keyword>
<evidence type="ECO:0000256" key="9">
    <source>
        <dbReference type="ARBA" id="ARBA00022857"/>
    </source>
</evidence>
<dbReference type="GO" id="GO:0102758">
    <property type="term" value="F:very-long-chain enoyl-CoA reductase activity"/>
    <property type="evidence" value="ECO:0007669"/>
    <property type="project" value="UniProtKB-EC"/>
</dbReference>
<protein>
    <recommendedName>
        <fullName evidence="4">very-long-chain enoyl-CoA reductase</fullName>
        <ecNumber evidence="4">1.3.1.93</ecNumber>
    </recommendedName>
</protein>
<evidence type="ECO:0000256" key="15">
    <source>
        <dbReference type="ARBA" id="ARBA00051495"/>
    </source>
</evidence>
<dbReference type="GO" id="GO:0005789">
    <property type="term" value="C:endoplasmic reticulum membrane"/>
    <property type="evidence" value="ECO:0007669"/>
    <property type="project" value="UniProtKB-SubCell"/>
</dbReference>
<feature type="transmembrane region" description="Helical" evidence="17">
    <location>
        <begin position="199"/>
        <end position="222"/>
    </location>
</feature>
<evidence type="ECO:0000256" key="11">
    <source>
        <dbReference type="ARBA" id="ARBA00023002"/>
    </source>
</evidence>
<feature type="transmembrane region" description="Helical" evidence="17">
    <location>
        <begin position="265"/>
        <end position="284"/>
    </location>
</feature>
<evidence type="ECO:0000256" key="8">
    <source>
        <dbReference type="ARBA" id="ARBA00022832"/>
    </source>
</evidence>
<comment type="catalytic activity">
    <reaction evidence="15">
        <text>a very-long-chain 2,3-saturated fatty acyl-CoA + NADP(+) = a very-long-chain (2E)-enoyl-CoA + NADPH + H(+)</text>
        <dbReference type="Rhea" id="RHEA:14473"/>
        <dbReference type="ChEBI" id="CHEBI:15378"/>
        <dbReference type="ChEBI" id="CHEBI:57783"/>
        <dbReference type="ChEBI" id="CHEBI:58349"/>
        <dbReference type="ChEBI" id="CHEBI:83724"/>
        <dbReference type="ChEBI" id="CHEBI:83728"/>
        <dbReference type="EC" id="1.3.1.93"/>
    </reaction>
</comment>
<proteinExistence type="inferred from homology"/>
<feature type="domain" description="3-oxo-5-alpha-steroid 4-dehydrogenase C-terminal" evidence="18">
    <location>
        <begin position="159"/>
        <end position="309"/>
    </location>
</feature>
<evidence type="ECO:0000256" key="7">
    <source>
        <dbReference type="ARBA" id="ARBA00022824"/>
    </source>
</evidence>
<organism evidence="19 20">
    <name type="scientific">Aspergillus calidoustus</name>
    <dbReference type="NCBI Taxonomy" id="454130"/>
    <lineage>
        <taxon>Eukaryota</taxon>
        <taxon>Fungi</taxon>
        <taxon>Dikarya</taxon>
        <taxon>Ascomycota</taxon>
        <taxon>Pezizomycotina</taxon>
        <taxon>Eurotiomycetes</taxon>
        <taxon>Eurotiomycetidae</taxon>
        <taxon>Eurotiales</taxon>
        <taxon>Aspergillaceae</taxon>
        <taxon>Aspergillus</taxon>
        <taxon>Aspergillus subgen. Nidulantes</taxon>
    </lineage>
</organism>
<keyword evidence="9" id="KW-0521">NADP</keyword>
<gene>
    <name evidence="19" type="ORF">ASPCAL06451</name>
</gene>
<keyword evidence="10 17" id="KW-1133">Transmembrane helix</keyword>
<feature type="transmembrane region" description="Helical" evidence="17">
    <location>
        <begin position="234"/>
        <end position="259"/>
    </location>
</feature>
<evidence type="ECO:0000256" key="10">
    <source>
        <dbReference type="ARBA" id="ARBA00022989"/>
    </source>
</evidence>
<keyword evidence="6 17" id="KW-0812">Transmembrane</keyword>
<reference evidence="20" key="1">
    <citation type="journal article" date="2016" name="Genome Announc.">
        <title>Draft genome sequences of fungus Aspergillus calidoustus.</title>
        <authorList>
            <person name="Horn F."/>
            <person name="Linde J."/>
            <person name="Mattern D.J."/>
            <person name="Walther G."/>
            <person name="Guthke R."/>
            <person name="Scherlach K."/>
            <person name="Martin K."/>
            <person name="Brakhage A.A."/>
            <person name="Petzke L."/>
            <person name="Valiante V."/>
        </authorList>
    </citation>
    <scope>NUCLEOTIDE SEQUENCE [LARGE SCALE GENOMIC DNA]</scope>
    <source>
        <strain evidence="20">SF006504</strain>
    </source>
</reference>
<dbReference type="OrthoDB" id="540503at2759"/>
<dbReference type="AlphaFoldDB" id="A0A0U4Z6N6"/>
<dbReference type="InterPro" id="IPR001104">
    <property type="entry name" value="3-oxo-5_a-steroid_4-DH_C"/>
</dbReference>
<dbReference type="PROSITE" id="PS50244">
    <property type="entry name" value="S5A_REDUCTASE"/>
    <property type="match status" value="1"/>
</dbReference>
<sequence length="311" mass="34804">MAPSAISLAVQGRGKPIRKLPKEVQIAPDAPTKELYDSLAKASGYSIHRLRITKATDRTVVPNSNESTIAGAGLGEKAVVHVKDLGPQIAWRTVFIIEYLGPLLIPALVLYPLRPYIYFNFDSIPDPSDLQLLVCALLTAHFVKREYETLFVHRFSNATMPARNIVKNSGHYWVLAGCNIAYWVFRPDSAAAVNQISPVLLYTGLALFVFGEIANFNTHLVLRDLRRPGTTERGIPTGLGFSAVTCPNYFFEIVAWVGIYLVSGFSWSVLLFIVVAAGQMVLWAQKKERRYRKEFGDKYKRKRFVMLPGLI</sequence>
<evidence type="ECO:0000256" key="3">
    <source>
        <dbReference type="ARBA" id="ARBA00007742"/>
    </source>
</evidence>
<evidence type="ECO:0000256" key="12">
    <source>
        <dbReference type="ARBA" id="ARBA00023098"/>
    </source>
</evidence>
<dbReference type="STRING" id="454130.A0A0U4Z6N6"/>
<evidence type="ECO:0000313" key="19">
    <source>
        <dbReference type="EMBL" id="CEL05333.1"/>
    </source>
</evidence>
<dbReference type="Proteomes" id="UP000054771">
    <property type="component" value="Unassembled WGS sequence"/>
</dbReference>
<dbReference type="EMBL" id="CDMC01000005">
    <property type="protein sequence ID" value="CEL05333.1"/>
    <property type="molecule type" value="Genomic_DNA"/>
</dbReference>
<evidence type="ECO:0000256" key="14">
    <source>
        <dbReference type="ARBA" id="ARBA00023160"/>
    </source>
</evidence>
<evidence type="ECO:0000256" key="1">
    <source>
        <dbReference type="ARBA" id="ARBA00004477"/>
    </source>
</evidence>
<evidence type="ECO:0000256" key="4">
    <source>
        <dbReference type="ARBA" id="ARBA00012530"/>
    </source>
</evidence>
<name>A0A0U4Z6N6_ASPCI</name>
<dbReference type="Pfam" id="PF02544">
    <property type="entry name" value="Steroid_dh"/>
    <property type="match status" value="1"/>
</dbReference>